<comment type="caution">
    <text evidence="2">The sequence shown here is derived from an EMBL/GenBank/DDBJ whole genome shotgun (WGS) entry which is preliminary data.</text>
</comment>
<name>A0ABR3V9E8_9PEZI</name>
<gene>
    <name evidence="2" type="ORF">VTK73DRAFT_4487</name>
</gene>
<evidence type="ECO:0000313" key="3">
    <source>
        <dbReference type="Proteomes" id="UP001586593"/>
    </source>
</evidence>
<feature type="region of interest" description="Disordered" evidence="1">
    <location>
        <begin position="199"/>
        <end position="220"/>
    </location>
</feature>
<evidence type="ECO:0000256" key="1">
    <source>
        <dbReference type="SAM" id="MobiDB-lite"/>
    </source>
</evidence>
<dbReference type="Proteomes" id="UP001586593">
    <property type="component" value="Unassembled WGS sequence"/>
</dbReference>
<proteinExistence type="predicted"/>
<organism evidence="2 3">
    <name type="scientific">Phialemonium thermophilum</name>
    <dbReference type="NCBI Taxonomy" id="223376"/>
    <lineage>
        <taxon>Eukaryota</taxon>
        <taxon>Fungi</taxon>
        <taxon>Dikarya</taxon>
        <taxon>Ascomycota</taxon>
        <taxon>Pezizomycotina</taxon>
        <taxon>Sordariomycetes</taxon>
        <taxon>Sordariomycetidae</taxon>
        <taxon>Cephalothecales</taxon>
        <taxon>Cephalothecaceae</taxon>
        <taxon>Phialemonium</taxon>
    </lineage>
</organism>
<accession>A0ABR3V9E8</accession>
<reference evidence="2 3" key="1">
    <citation type="journal article" date="2024" name="Commun. Biol.">
        <title>Comparative genomic analysis of thermophilic fungi reveals convergent evolutionary adaptations and gene losses.</title>
        <authorList>
            <person name="Steindorff A.S."/>
            <person name="Aguilar-Pontes M.V."/>
            <person name="Robinson A.J."/>
            <person name="Andreopoulos B."/>
            <person name="LaButti K."/>
            <person name="Kuo A."/>
            <person name="Mondo S."/>
            <person name="Riley R."/>
            <person name="Otillar R."/>
            <person name="Haridas S."/>
            <person name="Lipzen A."/>
            <person name="Grimwood J."/>
            <person name="Schmutz J."/>
            <person name="Clum A."/>
            <person name="Reid I.D."/>
            <person name="Moisan M.C."/>
            <person name="Butler G."/>
            <person name="Nguyen T.T.M."/>
            <person name="Dewar K."/>
            <person name="Conant G."/>
            <person name="Drula E."/>
            <person name="Henrissat B."/>
            <person name="Hansel C."/>
            <person name="Singer S."/>
            <person name="Hutchinson M.I."/>
            <person name="de Vries R.P."/>
            <person name="Natvig D.O."/>
            <person name="Powell A.J."/>
            <person name="Tsang A."/>
            <person name="Grigoriev I.V."/>
        </authorList>
    </citation>
    <scope>NUCLEOTIDE SEQUENCE [LARGE SCALE GENOMIC DNA]</scope>
    <source>
        <strain evidence="2 3">ATCC 24622</strain>
    </source>
</reference>
<evidence type="ECO:0000313" key="2">
    <source>
        <dbReference type="EMBL" id="KAL1838006.1"/>
    </source>
</evidence>
<keyword evidence="3" id="KW-1185">Reference proteome</keyword>
<protein>
    <submittedName>
        <fullName evidence="2">Uncharacterized protein</fullName>
    </submittedName>
</protein>
<feature type="region of interest" description="Disordered" evidence="1">
    <location>
        <begin position="1"/>
        <end position="52"/>
    </location>
</feature>
<feature type="compositionally biased region" description="Polar residues" evidence="1">
    <location>
        <begin position="210"/>
        <end position="220"/>
    </location>
</feature>
<sequence length="220" mass="23816">MQAPDMHLQPRRPGLSDQRMAMKSLRGCPAYPRADSTWGNSPSPSKPHYRPQTKMPRLVGERAGISVNGTVLVPGSPFHWPPHPCQPIPLGQPSTINATIQPRYPPVWPCCRASPSGGVLDGGISSPGHLLAEDAIHHDAVMASFVIPPFADFLESFLPCKRGTRVFSSLAASNAGERHSPIPSTLAVFPLPRRPSQLRGKLHARPRLGQDSTLPQTGCR</sequence>
<dbReference type="EMBL" id="JAZHXJ010002541">
    <property type="protein sequence ID" value="KAL1838006.1"/>
    <property type="molecule type" value="Genomic_DNA"/>
</dbReference>